<sequence>FLACRLTFVYGFVYIFFSFVNSSKSKRDRVDNAAVGDADLLRSLCRFNCSTMTAELYRCSFTWPRVEGSIEKQISPQISTSSVPDFVPLEELLDLDMCLILSGTDEQEACEMRLTIAPLYLPRAVSLVVECPVIECYYGRLNEYYNTYHGELVYTLEDVKVFRFDIRITTDIDELQLKFISCKSDPLCLYGTRLYLTRNKDPLRTMMTMMGGRKIDPVAVQHRLKETDLSEKAENCKRLILGSMLSSEQNIVNNNAQPEAATQSTATAPSDRTDGTDDTSLPSLFSKMNLLPGSVQNWSTSPVEIAMKQYIDAKFIALQQMLDNRLTVLETHQNAKLDRILALLQEKEKDSTEKVQ</sequence>
<accession>A0A182W1L0</accession>
<protein>
    <submittedName>
        <fullName evidence="2">Uncharacterized protein</fullName>
    </submittedName>
</protein>
<evidence type="ECO:0000313" key="3">
    <source>
        <dbReference type="Proteomes" id="UP000075920"/>
    </source>
</evidence>
<evidence type="ECO:0000313" key="2">
    <source>
        <dbReference type="EnsemblMetazoa" id="AMIN004220-PA"/>
    </source>
</evidence>
<dbReference type="AlphaFoldDB" id="A0A182W1L0"/>
<name>A0A182W1L0_9DIPT</name>
<dbReference type="EnsemblMetazoa" id="AMIN004220-RA">
    <property type="protein sequence ID" value="AMIN004220-PA"/>
    <property type="gene ID" value="AMIN004220"/>
</dbReference>
<reference evidence="3" key="1">
    <citation type="submission" date="2013-03" db="EMBL/GenBank/DDBJ databases">
        <title>The Genome Sequence of Anopheles minimus MINIMUS1.</title>
        <authorList>
            <consortium name="The Broad Institute Genomics Platform"/>
            <person name="Neafsey D.E."/>
            <person name="Walton C."/>
            <person name="Walker B."/>
            <person name="Young S.K."/>
            <person name="Zeng Q."/>
            <person name="Gargeya S."/>
            <person name="Fitzgerald M."/>
            <person name="Haas B."/>
            <person name="Abouelleil A."/>
            <person name="Allen A.W."/>
            <person name="Alvarado L."/>
            <person name="Arachchi H.M."/>
            <person name="Berlin A.M."/>
            <person name="Chapman S.B."/>
            <person name="Gainer-Dewar J."/>
            <person name="Goldberg J."/>
            <person name="Griggs A."/>
            <person name="Gujja S."/>
            <person name="Hansen M."/>
            <person name="Howarth C."/>
            <person name="Imamovic A."/>
            <person name="Ireland A."/>
            <person name="Larimer J."/>
            <person name="McCowan C."/>
            <person name="Murphy C."/>
            <person name="Pearson M."/>
            <person name="Poon T.W."/>
            <person name="Priest M."/>
            <person name="Roberts A."/>
            <person name="Saif S."/>
            <person name="Shea T."/>
            <person name="Sisk P."/>
            <person name="Sykes S."/>
            <person name="Wortman J."/>
            <person name="Nusbaum C."/>
            <person name="Birren B."/>
        </authorList>
    </citation>
    <scope>NUCLEOTIDE SEQUENCE [LARGE SCALE GENOMIC DNA]</scope>
    <source>
        <strain evidence="3">MINIMUS1</strain>
    </source>
</reference>
<dbReference type="VEuPathDB" id="VectorBase:AMIN004220"/>
<feature type="compositionally biased region" description="Polar residues" evidence="1">
    <location>
        <begin position="256"/>
        <end position="270"/>
    </location>
</feature>
<dbReference type="PANTHER" id="PTHR14787">
    <property type="entry name" value="C10ORF188 FAMILY MEMBER"/>
    <property type="match status" value="1"/>
</dbReference>
<dbReference type="InterPro" id="IPR028043">
    <property type="entry name" value="PAAT-like"/>
</dbReference>
<dbReference type="Pfam" id="PF14958">
    <property type="entry name" value="PAAT-like"/>
    <property type="match status" value="1"/>
</dbReference>
<dbReference type="PANTHER" id="PTHR14787:SF1">
    <property type="entry name" value="ATPASE PAAT"/>
    <property type="match status" value="1"/>
</dbReference>
<keyword evidence="3" id="KW-1185">Reference proteome</keyword>
<reference evidence="2" key="2">
    <citation type="submission" date="2020-05" db="UniProtKB">
        <authorList>
            <consortium name="EnsemblMetazoa"/>
        </authorList>
    </citation>
    <scope>IDENTIFICATION</scope>
    <source>
        <strain evidence="2">MINIMUS1</strain>
    </source>
</reference>
<evidence type="ECO:0000256" key="1">
    <source>
        <dbReference type="SAM" id="MobiDB-lite"/>
    </source>
</evidence>
<proteinExistence type="predicted"/>
<dbReference type="Proteomes" id="UP000075920">
    <property type="component" value="Unassembled WGS sequence"/>
</dbReference>
<organism evidence="2 3">
    <name type="scientific">Anopheles minimus</name>
    <dbReference type="NCBI Taxonomy" id="112268"/>
    <lineage>
        <taxon>Eukaryota</taxon>
        <taxon>Metazoa</taxon>
        <taxon>Ecdysozoa</taxon>
        <taxon>Arthropoda</taxon>
        <taxon>Hexapoda</taxon>
        <taxon>Insecta</taxon>
        <taxon>Pterygota</taxon>
        <taxon>Neoptera</taxon>
        <taxon>Endopterygota</taxon>
        <taxon>Diptera</taxon>
        <taxon>Nematocera</taxon>
        <taxon>Culicoidea</taxon>
        <taxon>Culicidae</taxon>
        <taxon>Anophelinae</taxon>
        <taxon>Anopheles</taxon>
    </lineage>
</organism>
<feature type="region of interest" description="Disordered" evidence="1">
    <location>
        <begin position="256"/>
        <end position="281"/>
    </location>
</feature>